<dbReference type="Proteomes" id="UP000678545">
    <property type="component" value="Unassembled WGS sequence"/>
</dbReference>
<keyword evidence="3" id="KW-1185">Reference proteome</keyword>
<sequence length="232" mass="26312">MKPIHLLPIILTLLVCLSNASASQNKVSLNRCESQGHKIEISVTTNQKGYRISQPYTSKTLNTKSRSSLAGDYVVGLTSLESTTKIDVSGPVWQDKSKEGECFAAQIKVQLSYEPIQVYIGNEFLEGSCAYSAILEHELQHVRLYQQNLPEMGKIVKDLMEKRFSGKPVYAERGSSKHLLEKEIDEFWRPLIKAEFAKFQIQQAELDSEENISKVTWSCLGEIQNKFGFRYN</sequence>
<evidence type="ECO:0000313" key="3">
    <source>
        <dbReference type="Proteomes" id="UP000678545"/>
    </source>
</evidence>
<feature type="signal peptide" evidence="1">
    <location>
        <begin position="1"/>
        <end position="22"/>
    </location>
</feature>
<dbReference type="EMBL" id="JAGSPJ010000003">
    <property type="protein sequence ID" value="MBR7800296.1"/>
    <property type="molecule type" value="Genomic_DNA"/>
</dbReference>
<organism evidence="2 3">
    <name type="scientific">Undibacterium fentianense</name>
    <dbReference type="NCBI Taxonomy" id="2828728"/>
    <lineage>
        <taxon>Bacteria</taxon>
        <taxon>Pseudomonadati</taxon>
        <taxon>Pseudomonadota</taxon>
        <taxon>Betaproteobacteria</taxon>
        <taxon>Burkholderiales</taxon>
        <taxon>Oxalobacteraceae</taxon>
        <taxon>Undibacterium</taxon>
    </lineage>
</organism>
<comment type="caution">
    <text evidence="2">The sequence shown here is derived from an EMBL/GenBank/DDBJ whole genome shotgun (WGS) entry which is preliminary data.</text>
</comment>
<name>A0A941IF33_9BURK</name>
<reference evidence="2" key="1">
    <citation type="submission" date="2021-04" db="EMBL/GenBank/DDBJ databases">
        <title>novel species isolated from subtropical streams in China.</title>
        <authorList>
            <person name="Lu H."/>
        </authorList>
    </citation>
    <scope>NUCLEOTIDE SEQUENCE</scope>
    <source>
        <strain evidence="2">FT137W</strain>
    </source>
</reference>
<evidence type="ECO:0000256" key="1">
    <source>
        <dbReference type="SAM" id="SignalP"/>
    </source>
</evidence>
<evidence type="ECO:0000313" key="2">
    <source>
        <dbReference type="EMBL" id="MBR7800296.1"/>
    </source>
</evidence>
<accession>A0A941IF33</accession>
<proteinExistence type="predicted"/>
<feature type="chain" id="PRO_5036798540" description="DUF4157 domain-containing protein" evidence="1">
    <location>
        <begin position="23"/>
        <end position="232"/>
    </location>
</feature>
<dbReference type="RefSeq" id="WP_212675404.1">
    <property type="nucleotide sequence ID" value="NZ_JAGSPJ010000003.1"/>
</dbReference>
<dbReference type="AlphaFoldDB" id="A0A941IF33"/>
<evidence type="ECO:0008006" key="4">
    <source>
        <dbReference type="Google" id="ProtNLM"/>
    </source>
</evidence>
<gene>
    <name evidence="2" type="ORF">KDM90_09830</name>
</gene>
<keyword evidence="1" id="KW-0732">Signal</keyword>
<protein>
    <recommendedName>
        <fullName evidence="4">DUF4157 domain-containing protein</fullName>
    </recommendedName>
</protein>